<dbReference type="Proteomes" id="UP000286801">
    <property type="component" value="Unassembled WGS sequence"/>
</dbReference>
<feature type="transmembrane region" description="Helical" evidence="5">
    <location>
        <begin position="12"/>
        <end position="32"/>
    </location>
</feature>
<comment type="caution">
    <text evidence="7">The sequence shown here is derived from an EMBL/GenBank/DDBJ whole genome shotgun (WGS) entry which is preliminary data.</text>
</comment>
<protein>
    <submittedName>
        <fullName evidence="7">SCO family protein</fullName>
    </submittedName>
</protein>
<keyword evidence="5" id="KW-0472">Membrane</keyword>
<evidence type="ECO:0000313" key="7">
    <source>
        <dbReference type="EMBL" id="RTZ79372.1"/>
    </source>
</evidence>
<dbReference type="Pfam" id="PF02630">
    <property type="entry name" value="SCO1-SenC"/>
    <property type="match status" value="1"/>
</dbReference>
<evidence type="ECO:0000259" key="6">
    <source>
        <dbReference type="PROSITE" id="PS51352"/>
    </source>
</evidence>
<dbReference type="InterPro" id="IPR036249">
    <property type="entry name" value="Thioredoxin-like_sf"/>
</dbReference>
<dbReference type="CDD" id="cd02968">
    <property type="entry name" value="SCO"/>
    <property type="match status" value="1"/>
</dbReference>
<gene>
    <name evidence="7" type="ORF">DSY97_05520</name>
</gene>
<evidence type="ECO:0000256" key="5">
    <source>
        <dbReference type="SAM" id="Phobius"/>
    </source>
</evidence>
<dbReference type="Gene3D" id="3.40.30.10">
    <property type="entry name" value="Glutaredoxin"/>
    <property type="match status" value="1"/>
</dbReference>
<comment type="similarity">
    <text evidence="1">Belongs to the SCO1/2 family.</text>
</comment>
<keyword evidence="4" id="KW-1015">Disulfide bond</keyword>
<name>A0A432G6J7_9DELT</name>
<dbReference type="InterPro" id="IPR013766">
    <property type="entry name" value="Thioredoxin_domain"/>
</dbReference>
<evidence type="ECO:0000256" key="2">
    <source>
        <dbReference type="ARBA" id="ARBA00023008"/>
    </source>
</evidence>
<accession>A0A432G6J7</accession>
<dbReference type="InterPro" id="IPR003782">
    <property type="entry name" value="SCO1/SenC"/>
</dbReference>
<feature type="binding site" evidence="3">
    <location>
        <position position="167"/>
    </location>
    <ligand>
        <name>Cu cation</name>
        <dbReference type="ChEBI" id="CHEBI:23378"/>
    </ligand>
</feature>
<evidence type="ECO:0000256" key="1">
    <source>
        <dbReference type="ARBA" id="ARBA00010996"/>
    </source>
</evidence>
<feature type="binding site" evidence="3">
    <location>
        <position position="80"/>
    </location>
    <ligand>
        <name>Cu cation</name>
        <dbReference type="ChEBI" id="CHEBI:23378"/>
    </ligand>
</feature>
<keyword evidence="5" id="KW-1133">Transmembrane helix</keyword>
<dbReference type="EMBL" id="QNZL01000152">
    <property type="protein sequence ID" value="RTZ79372.1"/>
    <property type="molecule type" value="Genomic_DNA"/>
</dbReference>
<feature type="disulfide bond" description="Redox-active" evidence="4">
    <location>
        <begin position="76"/>
        <end position="80"/>
    </location>
</feature>
<sequence length="204" mass="23077">MCWKKLFFKSKIFLLVFVPLFFLSEYIFILTAHEKKVSGKNNFYGGDFTLKSTKGPFSLNDLRGSVVLLFFGYTSCPSVCPISLATISNVFSQMSPDELKRTKALFISLDPEKDNLEILKQYTDYFHPNIVGLTDDIKTLTKVAKQYGVKYKKTLVQDSALGYVISHSDDIFVVGPDGKPKKTFPHDTNTVPLLTQIKRLLVVN</sequence>
<feature type="domain" description="Thioredoxin" evidence="6">
    <location>
        <begin position="39"/>
        <end position="202"/>
    </location>
</feature>
<dbReference type="AlphaFoldDB" id="A0A432G6J7"/>
<feature type="binding site" evidence="3">
    <location>
        <position position="76"/>
    </location>
    <ligand>
        <name>Cu cation</name>
        <dbReference type="ChEBI" id="CHEBI:23378"/>
    </ligand>
</feature>
<reference evidence="7 8" key="1">
    <citation type="submission" date="2018-06" db="EMBL/GenBank/DDBJ databases">
        <title>Combined omics and stable isotope probing to characterize newly discovered Mariana Back-Arc vent microbial communities.</title>
        <authorList>
            <person name="Trembath-Reichert E."/>
            <person name="Huber J.A."/>
        </authorList>
    </citation>
    <scope>NUCLEOTIDE SEQUENCE [LARGE SCALE GENOMIC DNA]</scope>
    <source>
        <strain evidence="7">MAG 63_1</strain>
    </source>
</reference>
<dbReference type="SUPFAM" id="SSF52833">
    <property type="entry name" value="Thioredoxin-like"/>
    <property type="match status" value="1"/>
</dbReference>
<dbReference type="PANTHER" id="PTHR12151">
    <property type="entry name" value="ELECTRON TRANSPORT PROTIN SCO1/SENC FAMILY MEMBER"/>
    <property type="match status" value="1"/>
</dbReference>
<evidence type="ECO:0000256" key="4">
    <source>
        <dbReference type="PIRSR" id="PIRSR603782-2"/>
    </source>
</evidence>
<keyword evidence="2 3" id="KW-0186">Copper</keyword>
<dbReference type="PROSITE" id="PS51352">
    <property type="entry name" value="THIOREDOXIN_2"/>
    <property type="match status" value="1"/>
</dbReference>
<dbReference type="PANTHER" id="PTHR12151:SF25">
    <property type="entry name" value="LINALOOL DEHYDRATASE_ISOMERASE DOMAIN-CONTAINING PROTEIN"/>
    <property type="match status" value="1"/>
</dbReference>
<proteinExistence type="inferred from homology"/>
<keyword evidence="5" id="KW-0812">Transmembrane</keyword>
<evidence type="ECO:0000256" key="3">
    <source>
        <dbReference type="PIRSR" id="PIRSR603782-1"/>
    </source>
</evidence>
<evidence type="ECO:0000313" key="8">
    <source>
        <dbReference type="Proteomes" id="UP000286801"/>
    </source>
</evidence>
<dbReference type="GO" id="GO:0046872">
    <property type="term" value="F:metal ion binding"/>
    <property type="evidence" value="ECO:0007669"/>
    <property type="project" value="UniProtKB-KW"/>
</dbReference>
<keyword evidence="3" id="KW-0479">Metal-binding</keyword>
<organism evidence="7 8">
    <name type="scientific">SAR324 cluster bacterium</name>
    <dbReference type="NCBI Taxonomy" id="2024889"/>
    <lineage>
        <taxon>Bacteria</taxon>
        <taxon>Deltaproteobacteria</taxon>
        <taxon>SAR324 cluster</taxon>
    </lineage>
</organism>
<feature type="transmembrane region" description="Helical" evidence="5">
    <location>
        <begin position="66"/>
        <end position="91"/>
    </location>
</feature>